<dbReference type="AlphaFoldDB" id="A0A9D1FKP6"/>
<reference evidence="1" key="2">
    <citation type="journal article" date="2021" name="PeerJ">
        <title>Extensive microbial diversity within the chicken gut microbiome revealed by metagenomics and culture.</title>
        <authorList>
            <person name="Gilroy R."/>
            <person name="Ravi A."/>
            <person name="Getino M."/>
            <person name="Pursley I."/>
            <person name="Horton D.L."/>
            <person name="Alikhan N.F."/>
            <person name="Baker D."/>
            <person name="Gharbi K."/>
            <person name="Hall N."/>
            <person name="Watson M."/>
            <person name="Adriaenssens E.M."/>
            <person name="Foster-Nyarko E."/>
            <person name="Jarju S."/>
            <person name="Secka A."/>
            <person name="Antonio M."/>
            <person name="Oren A."/>
            <person name="Chaudhuri R.R."/>
            <person name="La Ragione R."/>
            <person name="Hildebrand F."/>
            <person name="Pallen M.J."/>
        </authorList>
    </citation>
    <scope>NUCLEOTIDE SEQUENCE</scope>
    <source>
        <strain evidence="1">CHK199-13235</strain>
    </source>
</reference>
<dbReference type="InterPro" id="IPR038690">
    <property type="entry name" value="NusG_2_sf"/>
</dbReference>
<evidence type="ECO:0000313" key="2">
    <source>
        <dbReference type="Proteomes" id="UP000824002"/>
    </source>
</evidence>
<dbReference type="Pfam" id="PF07009">
    <property type="entry name" value="NusG_II"/>
    <property type="match status" value="1"/>
</dbReference>
<dbReference type="Proteomes" id="UP000824002">
    <property type="component" value="Unassembled WGS sequence"/>
</dbReference>
<evidence type="ECO:0000313" key="1">
    <source>
        <dbReference type="EMBL" id="HIS75581.1"/>
    </source>
</evidence>
<name>A0A9D1FKP6_9FIRM</name>
<dbReference type="Gene3D" id="2.60.320.10">
    <property type="entry name" value="N-utilization substance G protein NusG, insert domain"/>
    <property type="match status" value="1"/>
</dbReference>
<protein>
    <submittedName>
        <fullName evidence="1">NusG domain II-containing protein</fullName>
    </submittedName>
</protein>
<gene>
    <name evidence="1" type="ORF">IAB51_02115</name>
</gene>
<reference evidence="1" key="1">
    <citation type="submission" date="2020-10" db="EMBL/GenBank/DDBJ databases">
        <authorList>
            <person name="Gilroy R."/>
        </authorList>
    </citation>
    <scope>NUCLEOTIDE SEQUENCE</scope>
    <source>
        <strain evidence="1">CHK199-13235</strain>
    </source>
</reference>
<organism evidence="1 2">
    <name type="scientific">Candidatus Merdivicinus excrementipullorum</name>
    <dbReference type="NCBI Taxonomy" id="2840867"/>
    <lineage>
        <taxon>Bacteria</taxon>
        <taxon>Bacillati</taxon>
        <taxon>Bacillota</taxon>
        <taxon>Clostridia</taxon>
        <taxon>Eubacteriales</taxon>
        <taxon>Oscillospiraceae</taxon>
        <taxon>Oscillospiraceae incertae sedis</taxon>
        <taxon>Candidatus Merdivicinus</taxon>
    </lineage>
</organism>
<sequence length="124" mass="13676">MKRFSKKGLFALLALLLLIAGSVLWIFFQNRRPDGHWAEITYQGEPVQQVDLRKTGVFQLKADPSILYEVRDGGICFVQADCPDKICEQAGLLTRVGETAVCLPRQTVITVISGEEPEVDAVAG</sequence>
<accession>A0A9D1FKP6</accession>
<dbReference type="EMBL" id="DVJP01000018">
    <property type="protein sequence ID" value="HIS75581.1"/>
    <property type="molecule type" value="Genomic_DNA"/>
</dbReference>
<proteinExistence type="predicted"/>
<comment type="caution">
    <text evidence="1">The sequence shown here is derived from an EMBL/GenBank/DDBJ whole genome shotgun (WGS) entry which is preliminary data.</text>
</comment>